<evidence type="ECO:0000256" key="2">
    <source>
        <dbReference type="ARBA" id="ARBA00022448"/>
    </source>
</evidence>
<feature type="transmembrane region" description="Helical" evidence="7">
    <location>
        <begin position="254"/>
        <end position="272"/>
    </location>
</feature>
<feature type="transmembrane region" description="Helical" evidence="7">
    <location>
        <begin position="137"/>
        <end position="161"/>
    </location>
</feature>
<organism evidence="9 10">
    <name type="scientific">Paenibacillus tritici</name>
    <dbReference type="NCBI Taxonomy" id="1873425"/>
    <lineage>
        <taxon>Bacteria</taxon>
        <taxon>Bacillati</taxon>
        <taxon>Bacillota</taxon>
        <taxon>Bacilli</taxon>
        <taxon>Bacillales</taxon>
        <taxon>Paenibacillaceae</taxon>
        <taxon>Paenibacillus</taxon>
    </lineage>
</organism>
<dbReference type="CDD" id="cd06173">
    <property type="entry name" value="MFS_MefA_like"/>
    <property type="match status" value="1"/>
</dbReference>
<evidence type="ECO:0000256" key="1">
    <source>
        <dbReference type="ARBA" id="ARBA00004651"/>
    </source>
</evidence>
<feature type="domain" description="Major facilitator superfamily (MFS) profile" evidence="8">
    <location>
        <begin position="9"/>
        <end position="396"/>
    </location>
</feature>
<dbReference type="Pfam" id="PF07690">
    <property type="entry name" value="MFS_1"/>
    <property type="match status" value="1"/>
</dbReference>
<keyword evidence="2" id="KW-0813">Transport</keyword>
<feature type="transmembrane region" description="Helical" evidence="7">
    <location>
        <begin position="167"/>
        <end position="186"/>
    </location>
</feature>
<evidence type="ECO:0000256" key="3">
    <source>
        <dbReference type="ARBA" id="ARBA00022475"/>
    </source>
</evidence>
<name>A0ABX2DWR0_9BACL</name>
<comment type="subcellular location">
    <subcellularLocation>
        <location evidence="1">Cell membrane</location>
        <topology evidence="1">Multi-pass membrane protein</topology>
    </subcellularLocation>
</comment>
<evidence type="ECO:0000256" key="4">
    <source>
        <dbReference type="ARBA" id="ARBA00022692"/>
    </source>
</evidence>
<keyword evidence="5 7" id="KW-1133">Transmembrane helix</keyword>
<gene>
    <name evidence="9" type="ORF">HQN87_27890</name>
</gene>
<keyword evidence="3" id="KW-1003">Cell membrane</keyword>
<dbReference type="PANTHER" id="PTHR43266:SF8">
    <property type="entry name" value="MACROLIDE-EFFLUX PROTEIN"/>
    <property type="match status" value="1"/>
</dbReference>
<dbReference type="PANTHER" id="PTHR43266">
    <property type="entry name" value="MACROLIDE-EFFLUX PROTEIN"/>
    <property type="match status" value="1"/>
</dbReference>
<dbReference type="Proteomes" id="UP000711047">
    <property type="component" value="Unassembled WGS sequence"/>
</dbReference>
<comment type="caution">
    <text evidence="9">The sequence shown here is derived from an EMBL/GenBank/DDBJ whole genome shotgun (WGS) entry which is preliminary data.</text>
</comment>
<sequence>MKELLRNRVFLLVMASDVLQQVGIWVRNMALLYYVVQQTQGDPVAVSLLTVVEYAPIFLFSLVGGVLADRWRPKRTMIWGDILSFLSIVPILFVVAWGYWQAVFVVTMISAIVSQFSQPSSSKLLKTHVPEQELTAAMAMTQMVSSLFIILGPILGTFVYYTFGVMVSLSSLLVIFALSACFLFFLPDSPRSMEKLSVQAVVRDLRGGLLYLREHANLKVLMVMFGVLALGAGLTAPLDIFLVTERLGLAEADLQWFTALSGSGLLIGAIIAASLSGRLKGKGVVFAGLILLGAGTMIEVWSVWPVLTGGMRLITGLFLALTQTVIGTYMLTLVRAEYIGRINGLITPIFTGCTLIGTGLSGMLVAQSSLIFVYMLSGLILMLAALVALRLRFDYPVAKQADGVEIAVK</sequence>
<protein>
    <submittedName>
        <fullName evidence="9">MFS transporter</fullName>
    </submittedName>
</protein>
<dbReference type="EMBL" id="JABMKX010000021">
    <property type="protein sequence ID" value="NQX49149.1"/>
    <property type="molecule type" value="Genomic_DNA"/>
</dbReference>
<reference evidence="9 10" key="1">
    <citation type="submission" date="2020-05" db="EMBL/GenBank/DDBJ databases">
        <title>Paenibacillus glebae, sp. nov., Paenibacillus humi sp. nov., Paenibacillus pedi sp. nov., Paenibacillus terrestris sp. nov. and Paenibacillus terricola sp. nov., isolated from a forest top soil sample.</title>
        <authorList>
            <person name="Qi S."/>
            <person name="Carlier A."/>
            <person name="Cnockaert M."/>
            <person name="Vandamme P."/>
        </authorList>
    </citation>
    <scope>NUCLEOTIDE SEQUENCE [LARGE SCALE GENOMIC DNA]</scope>
    <source>
        <strain evidence="9 10">LMG 29502</strain>
    </source>
</reference>
<keyword evidence="6 7" id="KW-0472">Membrane</keyword>
<feature type="transmembrane region" description="Helical" evidence="7">
    <location>
        <begin position="220"/>
        <end position="242"/>
    </location>
</feature>
<dbReference type="PROSITE" id="PS50850">
    <property type="entry name" value="MFS"/>
    <property type="match status" value="1"/>
</dbReference>
<feature type="transmembrane region" description="Helical" evidence="7">
    <location>
        <begin position="44"/>
        <end position="64"/>
    </location>
</feature>
<dbReference type="RefSeq" id="WP_173139936.1">
    <property type="nucleotide sequence ID" value="NZ_JABMKX010000021.1"/>
</dbReference>
<evidence type="ECO:0000259" key="8">
    <source>
        <dbReference type="PROSITE" id="PS50850"/>
    </source>
</evidence>
<dbReference type="InterPro" id="IPR011701">
    <property type="entry name" value="MFS"/>
</dbReference>
<accession>A0ABX2DWR0</accession>
<dbReference type="SUPFAM" id="SSF103473">
    <property type="entry name" value="MFS general substrate transporter"/>
    <property type="match status" value="1"/>
</dbReference>
<evidence type="ECO:0000313" key="9">
    <source>
        <dbReference type="EMBL" id="NQX49149.1"/>
    </source>
</evidence>
<dbReference type="Gene3D" id="1.20.1250.20">
    <property type="entry name" value="MFS general substrate transporter like domains"/>
    <property type="match status" value="1"/>
</dbReference>
<evidence type="ECO:0000256" key="7">
    <source>
        <dbReference type="SAM" id="Phobius"/>
    </source>
</evidence>
<feature type="transmembrane region" description="Helical" evidence="7">
    <location>
        <begin position="76"/>
        <end position="93"/>
    </location>
</feature>
<feature type="transmembrane region" description="Helical" evidence="7">
    <location>
        <begin position="284"/>
        <end position="307"/>
    </location>
</feature>
<keyword evidence="10" id="KW-1185">Reference proteome</keyword>
<dbReference type="InterPro" id="IPR020846">
    <property type="entry name" value="MFS_dom"/>
</dbReference>
<dbReference type="InterPro" id="IPR036259">
    <property type="entry name" value="MFS_trans_sf"/>
</dbReference>
<keyword evidence="4 7" id="KW-0812">Transmembrane</keyword>
<proteinExistence type="predicted"/>
<feature type="transmembrane region" description="Helical" evidence="7">
    <location>
        <begin position="371"/>
        <end position="389"/>
    </location>
</feature>
<feature type="transmembrane region" description="Helical" evidence="7">
    <location>
        <begin position="313"/>
        <end position="333"/>
    </location>
</feature>
<evidence type="ECO:0000256" key="6">
    <source>
        <dbReference type="ARBA" id="ARBA00023136"/>
    </source>
</evidence>
<evidence type="ECO:0000256" key="5">
    <source>
        <dbReference type="ARBA" id="ARBA00022989"/>
    </source>
</evidence>
<feature type="transmembrane region" description="Helical" evidence="7">
    <location>
        <begin position="345"/>
        <end position="365"/>
    </location>
</feature>
<evidence type="ECO:0000313" key="10">
    <source>
        <dbReference type="Proteomes" id="UP000711047"/>
    </source>
</evidence>